<dbReference type="Proteomes" id="UP000005018">
    <property type="component" value="Chromosome 2"/>
</dbReference>
<dbReference type="HOGENOM" id="CLU_035990_0_0_1"/>
<name>H8X0G5_CANO9</name>
<protein>
    <recommendedName>
        <fullName evidence="11">DUF159-domain-containing protein</fullName>
    </recommendedName>
</protein>
<evidence type="ECO:0000313" key="10">
    <source>
        <dbReference type="Proteomes" id="UP000005018"/>
    </source>
</evidence>
<evidence type="ECO:0000256" key="3">
    <source>
        <dbReference type="ARBA" id="ARBA00022763"/>
    </source>
</evidence>
<feature type="region of interest" description="Disordered" evidence="8">
    <location>
        <begin position="317"/>
        <end position="376"/>
    </location>
</feature>
<dbReference type="GO" id="GO:0016829">
    <property type="term" value="F:lyase activity"/>
    <property type="evidence" value="ECO:0007669"/>
    <property type="project" value="UniProtKB-KW"/>
</dbReference>
<accession>H8X0G5</accession>
<keyword evidence="7" id="KW-0456">Lyase</keyword>
<organism evidence="9 10">
    <name type="scientific">Candida orthopsilosis (strain 90-125)</name>
    <name type="common">Yeast</name>
    <dbReference type="NCBI Taxonomy" id="1136231"/>
    <lineage>
        <taxon>Eukaryota</taxon>
        <taxon>Fungi</taxon>
        <taxon>Dikarya</taxon>
        <taxon>Ascomycota</taxon>
        <taxon>Saccharomycotina</taxon>
        <taxon>Pichiomycetes</taxon>
        <taxon>Debaryomycetaceae</taxon>
        <taxon>Candida/Lodderomyces clade</taxon>
        <taxon>Candida</taxon>
    </lineage>
</organism>
<evidence type="ECO:0000256" key="4">
    <source>
        <dbReference type="ARBA" id="ARBA00022801"/>
    </source>
</evidence>
<gene>
    <name evidence="9" type="ORF">CORT_0B09730</name>
</gene>
<dbReference type="RefSeq" id="XP_003868112.1">
    <property type="nucleotide sequence ID" value="XM_003868064.1"/>
</dbReference>
<dbReference type="GeneID" id="14539109"/>
<proteinExistence type="inferred from homology"/>
<evidence type="ECO:0000256" key="7">
    <source>
        <dbReference type="ARBA" id="ARBA00023239"/>
    </source>
</evidence>
<dbReference type="GO" id="GO:0006508">
    <property type="term" value="P:proteolysis"/>
    <property type="evidence" value="ECO:0007669"/>
    <property type="project" value="UniProtKB-KW"/>
</dbReference>
<dbReference type="GO" id="GO:0003697">
    <property type="term" value="F:single-stranded DNA binding"/>
    <property type="evidence" value="ECO:0007669"/>
    <property type="project" value="InterPro"/>
</dbReference>
<dbReference type="GO" id="GO:0106300">
    <property type="term" value="P:protein-DNA covalent cross-linking repair"/>
    <property type="evidence" value="ECO:0007669"/>
    <property type="project" value="InterPro"/>
</dbReference>
<evidence type="ECO:0000256" key="6">
    <source>
        <dbReference type="ARBA" id="ARBA00023125"/>
    </source>
</evidence>
<dbReference type="PANTHER" id="PTHR13604">
    <property type="entry name" value="DC12-RELATED"/>
    <property type="match status" value="1"/>
</dbReference>
<comment type="similarity">
    <text evidence="1">Belongs to the SOS response-associated peptidase family.</text>
</comment>
<dbReference type="EMBL" id="HE681720">
    <property type="protein sequence ID" value="CCG22677.1"/>
    <property type="molecule type" value="Genomic_DNA"/>
</dbReference>
<sequence>MCGRFAQGLNLNSILNEFNQIVFGEESREINEHSDGVYEAETHGANDITEKIQLDLSRVTQWTPSCNIAPTDTALMVYMTEPPAGISQNYVFEHSKFGLVPSWAKPADPTPVNKGKQNEGDKYSHELGKYESKYFNCRRESLAQHRAVWSSCKKHRCVIPIQGYFEWLKTKNEKIPYFIHSKSTPLIFLAGFFSHNYNYKDNFNINDEYLSSFTVITAPAEKSDKYDLSWLHARKTLVIEPGSKAWFLWLDPKRDWDDSLIEEVLNSKTNESYANIEGYRVSSDVGNPTNKGENILKKVDKKKNTSVSDFFKVKKESRVKKEGKDPHEEKHVSNRVKQEPRDEGEVSIKIEGDALPPKRTRHGRDEAPKKVKTEVD</sequence>
<evidence type="ECO:0000256" key="1">
    <source>
        <dbReference type="ARBA" id="ARBA00008136"/>
    </source>
</evidence>
<reference evidence="9 10" key="1">
    <citation type="journal article" date="2012" name="PLoS ONE">
        <title>Sequence and analysis of the genome of the pathogenic yeast Candida orthopsilosis.</title>
        <authorList>
            <person name="Riccombeni A."/>
            <person name="Vidanes G."/>
            <person name="Proux-Wera E."/>
            <person name="Wolfe K.H."/>
            <person name="Butler G."/>
        </authorList>
    </citation>
    <scope>NUCLEOTIDE SEQUENCE [LARGE SCALE GENOMIC DNA]</scope>
    <source>
        <strain evidence="9 10">Co 90-125</strain>
    </source>
</reference>
<dbReference type="AlphaFoldDB" id="H8X0G5"/>
<evidence type="ECO:0000256" key="5">
    <source>
        <dbReference type="ARBA" id="ARBA00023124"/>
    </source>
</evidence>
<evidence type="ECO:0000256" key="2">
    <source>
        <dbReference type="ARBA" id="ARBA00022670"/>
    </source>
</evidence>
<dbReference type="PANTHER" id="PTHR13604:SF0">
    <property type="entry name" value="ABASIC SITE PROCESSING PROTEIN HMCES"/>
    <property type="match status" value="1"/>
</dbReference>
<dbReference type="KEGG" id="cot:CORT_0B09730"/>
<evidence type="ECO:0008006" key="11">
    <source>
        <dbReference type="Google" id="ProtNLM"/>
    </source>
</evidence>
<keyword evidence="2" id="KW-0645">Protease</keyword>
<dbReference type="InterPro" id="IPR036590">
    <property type="entry name" value="SRAP-like"/>
</dbReference>
<keyword evidence="3" id="KW-0227">DNA damage</keyword>
<dbReference type="Pfam" id="PF02586">
    <property type="entry name" value="SRAP"/>
    <property type="match status" value="1"/>
</dbReference>
<keyword evidence="4" id="KW-0378">Hydrolase</keyword>
<keyword evidence="10" id="KW-1185">Reference proteome</keyword>
<dbReference type="SUPFAM" id="SSF143081">
    <property type="entry name" value="BB1717-like"/>
    <property type="match status" value="1"/>
</dbReference>
<dbReference type="eggNOG" id="KOG2618">
    <property type="taxonomic scope" value="Eukaryota"/>
</dbReference>
<dbReference type="GO" id="GO:0008233">
    <property type="term" value="F:peptidase activity"/>
    <property type="evidence" value="ECO:0007669"/>
    <property type="project" value="UniProtKB-KW"/>
</dbReference>
<keyword evidence="6" id="KW-0238">DNA-binding</keyword>
<dbReference type="Gene3D" id="3.90.1680.10">
    <property type="entry name" value="SOS response associated peptidase-like"/>
    <property type="match status" value="1"/>
</dbReference>
<keyword evidence="5" id="KW-0190">Covalent protein-DNA linkage</keyword>
<evidence type="ECO:0000256" key="8">
    <source>
        <dbReference type="SAM" id="MobiDB-lite"/>
    </source>
</evidence>
<dbReference type="OrthoDB" id="2111841at2759"/>
<evidence type="ECO:0000313" key="9">
    <source>
        <dbReference type="EMBL" id="CCG22677.1"/>
    </source>
</evidence>
<feature type="compositionally biased region" description="Basic and acidic residues" evidence="8">
    <location>
        <begin position="317"/>
        <end position="352"/>
    </location>
</feature>
<feature type="compositionally biased region" description="Basic and acidic residues" evidence="8">
    <location>
        <begin position="363"/>
        <end position="376"/>
    </location>
</feature>
<dbReference type="InterPro" id="IPR003738">
    <property type="entry name" value="SRAP"/>
</dbReference>